<proteinExistence type="predicted"/>
<accession>A0A7S8F4C0</accession>
<sequence>MSPHRVPIEAPGGFAPVMAIGQEDGAGKIALVSNAAPLPTVSLAPAAPSPLEGSTGISTVVGPFVPAALAPVYLTLSGDWQGLIRVMRSTDGGTTLHPLTIGGVSWAAYTGNACEPVWAESDSSAALYLELAPRSGTIIYRVSQ</sequence>
<name>A0A7S8F4C0_9SPHN</name>
<dbReference type="RefSeq" id="WP_200981973.1">
    <property type="nucleotide sequence ID" value="NZ_CP064654.1"/>
</dbReference>
<dbReference type="AlphaFoldDB" id="A0A7S8F4C0"/>
<reference evidence="1 2" key="1">
    <citation type="submission" date="2020-11" db="EMBL/GenBank/DDBJ databases">
        <title>The genome sequence of Erythrobacter sp. 6D36.</title>
        <authorList>
            <person name="Liu Y."/>
        </authorList>
    </citation>
    <scope>NUCLEOTIDE SEQUENCE [LARGE SCALE GENOMIC DNA]</scope>
    <source>
        <strain evidence="1 2">6D36</strain>
    </source>
</reference>
<protein>
    <submittedName>
        <fullName evidence="1">Uncharacterized protein</fullName>
    </submittedName>
</protein>
<gene>
    <name evidence="1" type="ORF">IRL76_14250</name>
</gene>
<organism evidence="1 2">
    <name type="scientific">Qipengyuania soli</name>
    <dbReference type="NCBI Taxonomy" id="2782568"/>
    <lineage>
        <taxon>Bacteria</taxon>
        <taxon>Pseudomonadati</taxon>
        <taxon>Pseudomonadota</taxon>
        <taxon>Alphaproteobacteria</taxon>
        <taxon>Sphingomonadales</taxon>
        <taxon>Erythrobacteraceae</taxon>
        <taxon>Qipengyuania</taxon>
    </lineage>
</organism>
<dbReference type="KEGG" id="qso:IRL76_14250"/>
<keyword evidence="2" id="KW-1185">Reference proteome</keyword>
<dbReference type="EMBL" id="CP064654">
    <property type="protein sequence ID" value="QPC98969.1"/>
    <property type="molecule type" value="Genomic_DNA"/>
</dbReference>
<evidence type="ECO:0000313" key="1">
    <source>
        <dbReference type="EMBL" id="QPC98969.1"/>
    </source>
</evidence>
<evidence type="ECO:0000313" key="2">
    <source>
        <dbReference type="Proteomes" id="UP000594459"/>
    </source>
</evidence>
<dbReference type="Proteomes" id="UP000594459">
    <property type="component" value="Chromosome"/>
</dbReference>